<dbReference type="InterPro" id="IPR029312">
    <property type="entry name" value="FANCI_HD2"/>
</dbReference>
<comment type="caution">
    <text evidence="7">The sequence shown here is derived from an EMBL/GenBank/DDBJ whole genome shotgun (WGS) entry which is preliminary data.</text>
</comment>
<evidence type="ECO:0000313" key="7">
    <source>
        <dbReference type="EMBL" id="KAL2459664.1"/>
    </source>
</evidence>
<feature type="domain" description="FANCI helical" evidence="5">
    <location>
        <begin position="261"/>
        <end position="319"/>
    </location>
</feature>
<dbReference type="InterPro" id="IPR029310">
    <property type="entry name" value="FANCI_HD1"/>
</dbReference>
<feature type="region of interest" description="Disordered" evidence="1">
    <location>
        <begin position="1271"/>
        <end position="1364"/>
    </location>
</feature>
<dbReference type="InterPro" id="IPR029308">
    <property type="entry name" value="FANCI_S1"/>
</dbReference>
<evidence type="ECO:0000259" key="3">
    <source>
        <dbReference type="Pfam" id="PF14676"/>
    </source>
</evidence>
<dbReference type="Pfam" id="PF14679">
    <property type="entry name" value="FANCI_HD1"/>
    <property type="match status" value="1"/>
</dbReference>
<protein>
    <recommendedName>
        <fullName evidence="9">Fanconi anemia group I protein</fullName>
    </recommendedName>
</protein>
<dbReference type="Pfam" id="PF14680">
    <property type="entry name" value="FANCI_HD2"/>
    <property type="match status" value="1"/>
</dbReference>
<gene>
    <name evidence="7" type="ORF">Fot_54408</name>
</gene>
<dbReference type="InterPro" id="IPR029314">
    <property type="entry name" value="FANCI_S4"/>
</dbReference>
<organism evidence="7 8">
    <name type="scientific">Forsythia ovata</name>
    <dbReference type="NCBI Taxonomy" id="205694"/>
    <lineage>
        <taxon>Eukaryota</taxon>
        <taxon>Viridiplantae</taxon>
        <taxon>Streptophyta</taxon>
        <taxon>Embryophyta</taxon>
        <taxon>Tracheophyta</taxon>
        <taxon>Spermatophyta</taxon>
        <taxon>Magnoliopsida</taxon>
        <taxon>eudicotyledons</taxon>
        <taxon>Gunneridae</taxon>
        <taxon>Pentapetalae</taxon>
        <taxon>asterids</taxon>
        <taxon>lamiids</taxon>
        <taxon>Lamiales</taxon>
        <taxon>Oleaceae</taxon>
        <taxon>Forsythieae</taxon>
        <taxon>Forsythia</taxon>
    </lineage>
</organism>
<keyword evidence="8" id="KW-1185">Reference proteome</keyword>
<feature type="domain" description="FANCI helical" evidence="6">
    <location>
        <begin position="508"/>
        <end position="744"/>
    </location>
</feature>
<dbReference type="InterPro" id="IPR029315">
    <property type="entry name" value="FANCI_S2"/>
</dbReference>
<dbReference type="Pfam" id="PF14676">
    <property type="entry name" value="FANCI_S2"/>
    <property type="match status" value="1"/>
</dbReference>
<dbReference type="EMBL" id="JBFOLJ010000021">
    <property type="protein sequence ID" value="KAL2459664.1"/>
    <property type="molecule type" value="Genomic_DNA"/>
</dbReference>
<dbReference type="Pfam" id="PF14678">
    <property type="entry name" value="FANCI_S4"/>
    <property type="match status" value="1"/>
</dbReference>
<evidence type="ECO:0000259" key="5">
    <source>
        <dbReference type="Pfam" id="PF14679"/>
    </source>
</evidence>
<reference evidence="8" key="1">
    <citation type="submission" date="2024-07" db="EMBL/GenBank/DDBJ databases">
        <title>Two chromosome-level genome assemblies of Korean endemic species Abeliophyllum distichum and Forsythia ovata (Oleaceae).</title>
        <authorList>
            <person name="Jang H."/>
        </authorList>
    </citation>
    <scope>NUCLEOTIDE SEQUENCE [LARGE SCALE GENOMIC DNA]</scope>
</reference>
<evidence type="ECO:0000313" key="8">
    <source>
        <dbReference type="Proteomes" id="UP001604277"/>
    </source>
</evidence>
<evidence type="ECO:0000256" key="1">
    <source>
        <dbReference type="SAM" id="MobiDB-lite"/>
    </source>
</evidence>
<evidence type="ECO:0000259" key="4">
    <source>
        <dbReference type="Pfam" id="PF14678"/>
    </source>
</evidence>
<dbReference type="Proteomes" id="UP001604277">
    <property type="component" value="Unassembled WGS sequence"/>
</dbReference>
<feature type="domain" description="FANCI solenoid 1" evidence="2">
    <location>
        <begin position="118"/>
        <end position="234"/>
    </location>
</feature>
<dbReference type="PANTHER" id="PTHR21818:SF0">
    <property type="entry name" value="FANCONI ANEMIA GROUP I PROTEIN"/>
    <property type="match status" value="1"/>
</dbReference>
<evidence type="ECO:0000259" key="6">
    <source>
        <dbReference type="Pfam" id="PF14680"/>
    </source>
</evidence>
<feature type="region of interest" description="Disordered" evidence="1">
    <location>
        <begin position="1"/>
        <end position="28"/>
    </location>
</feature>
<accession>A0ABD1P702</accession>
<feature type="domain" description="FANCI solenoid 2" evidence="3">
    <location>
        <begin position="335"/>
        <end position="489"/>
    </location>
</feature>
<feature type="compositionally biased region" description="Basic and acidic residues" evidence="1">
    <location>
        <begin position="1291"/>
        <end position="1300"/>
    </location>
</feature>
<evidence type="ECO:0000259" key="2">
    <source>
        <dbReference type="Pfam" id="PF14675"/>
    </source>
</evidence>
<dbReference type="InterPro" id="IPR026171">
    <property type="entry name" value="FANCI"/>
</dbReference>
<feature type="domain" description="FANCI solenoid 4" evidence="4">
    <location>
        <begin position="1046"/>
        <end position="1282"/>
    </location>
</feature>
<dbReference type="PANTHER" id="PTHR21818">
    <property type="entry name" value="BC025462 PROTEIN"/>
    <property type="match status" value="1"/>
</dbReference>
<sequence>MPPATVPTGPPKNRSATTNHHPPPAQTRPLTDVEIIQLAQHHHRLISSQPAPLHLQPFLLSESSHPILISYLHSRAASVNPTPAVAEYLFVVHLDSIEIAKIPEAIDLIILYLPDVKDLEDAHVLILLPKCLELVRMSNEIEKPIEYINSVIDSLLKCEWSKVLLVKLVEIIRDFSCIDKWRKREFLEKVFNGMRNNFEMQDLPGMVYQLLVLASKDFGKREVIEGIVLYFDGKIKGGSIMRQVEGTVLLHVNFAVKQDPSLGQEVLGLVRSDSRALNHFTIALLLSVARIRRFSESAIGVLRTALFNAYKDYNFARQAECDWDVNESHYGREHIVPSIVQFGFGLLEGVDEGSRKEFSKSDGLMGSEELGTQVLKSLFEVHDMARNEIIEQCKFRILSSKPERGHHTIRLLGYLVLIHPHPMLDHVSHLKEMLDYFTFMHDKISSHLVTVLLPLIKISRVLQDYTILVLRKAMFRRESSVRLAATGAIIDLILACKQSKADGLFTFQESSSQASCSQQAEIPHATGTGLFEELSGLLQRCLYQQASVREVLYHGLVKLVLVDHLFVGAVFDFLLSHFLRFYREDADLPLAIDLCVKLDCGGVCIEEPLDCLIFCVSLILFLQPHCRSDPLSDSGACFGFSITQENEAGRELAGESFSNALVKIRKFLRNGNLEGLLCKGQDSGSTPIEDEKLRCRAILLLGIVEVMLNITVAELEKATDVNKMELESELSTLVGIHESLEKHTSISRPCNGIRRGTVRPTASDAADKLASGSTKFSPERTPLLAMPSICQLLKMALESSTPDSSRTGAASQNHVQLSTGEASAQNSELLSSVLNICSRQLELFPFEGKDDPWKTLIYGDIKLLGSPLMKLIWCLKSDIDKKKKETKGRKVAEDSKEHIHLGLLCLKKLIEISLYSSKYVGLIDDLVMASGLEHESIHSMEFPCNDECKLAEGVDDQNTRSKELFIKMNIKPMLTEFLALSFFHEAQILCDITAMIGNKLPEERKNLVAMWAIRICKNSDVSNSKVAKSLVSLAVSLSSPPNDLLVAQEMAAELSKVTGSDNSDPLEKSETFLVINKSTDDAIASTLLQSVESTIVDMDWIITRLNTYYTATRKGIPLHQTGMFASGSVLEETLYSKAEALVKVLSFFVAMNLKDPQAEYLLRIAAKFYKNLARISKLRIAPKGCKQVLPSLKYQKLVEITCRQFTAPIYNFVSQMQQNQQESNKTRGIVNKIKRENRCIPDLIFQIEDYEKYLIQLSKITKTNLLRHAKRSTSRDFKIVEPSEDALEEENPNHELEKNNSNDAESESSKESGNEETEETENVLAPVSGPLAAEDSEGEDEAALPKAKRAKMGSAVHDSSDEEA</sequence>
<proteinExistence type="predicted"/>
<name>A0ABD1P702_9LAMI</name>
<evidence type="ECO:0008006" key="9">
    <source>
        <dbReference type="Google" id="ProtNLM"/>
    </source>
</evidence>
<dbReference type="Pfam" id="PF14675">
    <property type="entry name" value="FANCI_S1"/>
    <property type="match status" value="1"/>
</dbReference>
<feature type="compositionally biased region" description="Pro residues" evidence="1">
    <location>
        <begin position="1"/>
        <end position="10"/>
    </location>
</feature>